<name>A0A5A7V7D8_CUCMM</name>
<evidence type="ECO:0000313" key="5">
    <source>
        <dbReference type="Proteomes" id="UP000321947"/>
    </source>
</evidence>
<dbReference type="InterPro" id="IPR016197">
    <property type="entry name" value="Chromo-like_dom_sf"/>
</dbReference>
<dbReference type="OrthoDB" id="1304599at2759"/>
<gene>
    <name evidence="3" type="ORF">E5676_scaffold1213G00350</name>
    <name evidence="2" type="ORF">E6C27_scaffold381G00410</name>
</gene>
<reference evidence="4 5" key="1">
    <citation type="submission" date="2019-08" db="EMBL/GenBank/DDBJ databases">
        <title>Draft genome sequences of two oriental melons (Cucumis melo L. var makuwa).</title>
        <authorList>
            <person name="Kwon S.-Y."/>
        </authorList>
    </citation>
    <scope>NUCLEOTIDE SEQUENCE [LARGE SCALE GENOMIC DNA]</scope>
    <source>
        <strain evidence="5">cv. Chang Bougi</strain>
        <strain evidence="4">cv. SW 3</strain>
        <tissue evidence="2">Leaf</tissue>
    </source>
</reference>
<dbReference type="AlphaFoldDB" id="A0A5A7V7D8"/>
<dbReference type="PROSITE" id="PS50013">
    <property type="entry name" value="CHROMO_2"/>
    <property type="match status" value="1"/>
</dbReference>
<organism evidence="2 4">
    <name type="scientific">Cucumis melo var. makuwa</name>
    <name type="common">Oriental melon</name>
    <dbReference type="NCBI Taxonomy" id="1194695"/>
    <lineage>
        <taxon>Eukaryota</taxon>
        <taxon>Viridiplantae</taxon>
        <taxon>Streptophyta</taxon>
        <taxon>Embryophyta</taxon>
        <taxon>Tracheophyta</taxon>
        <taxon>Spermatophyta</taxon>
        <taxon>Magnoliopsida</taxon>
        <taxon>eudicotyledons</taxon>
        <taxon>Gunneridae</taxon>
        <taxon>Pentapetalae</taxon>
        <taxon>rosids</taxon>
        <taxon>fabids</taxon>
        <taxon>Cucurbitales</taxon>
        <taxon>Cucurbitaceae</taxon>
        <taxon>Benincaseae</taxon>
        <taxon>Cucumis</taxon>
    </lineage>
</organism>
<sequence>MLQEMDELKKLIGPHENAQPTIQHINVKFEWKSIPEEVLEYGQNKAKQWEVLTKWEGLPLHEATWESYEEMHRLYPTLHLEDKKKWDRTKGFLFSPQICAIGGKEHISCHYFEGAYRGTRIKIALNLKRHRQAISWVLEDLKGIDPSFCVQRIHLEEGAKNKVQLQRCPNPTLKEVVKK</sequence>
<accession>A0A5A7V7D8</accession>
<protein>
    <submittedName>
        <fullName evidence="2">Transposon Ty3-I Gag-Pol polyprotein</fullName>
    </submittedName>
</protein>
<feature type="domain" description="Chromo" evidence="1">
    <location>
        <begin position="33"/>
        <end position="71"/>
    </location>
</feature>
<dbReference type="EMBL" id="SSTE01002941">
    <property type="protein sequence ID" value="KAA0063160.1"/>
    <property type="molecule type" value="Genomic_DNA"/>
</dbReference>
<evidence type="ECO:0000313" key="2">
    <source>
        <dbReference type="EMBL" id="KAA0063160.1"/>
    </source>
</evidence>
<evidence type="ECO:0000313" key="3">
    <source>
        <dbReference type="EMBL" id="TYK27530.1"/>
    </source>
</evidence>
<dbReference type="InterPro" id="IPR000953">
    <property type="entry name" value="Chromo/chromo_shadow_dom"/>
</dbReference>
<evidence type="ECO:0000259" key="1">
    <source>
        <dbReference type="PROSITE" id="PS50013"/>
    </source>
</evidence>
<proteinExistence type="predicted"/>
<dbReference type="SUPFAM" id="SSF54160">
    <property type="entry name" value="Chromo domain-like"/>
    <property type="match status" value="1"/>
</dbReference>
<dbReference type="Proteomes" id="UP000321393">
    <property type="component" value="Unassembled WGS sequence"/>
</dbReference>
<dbReference type="Gene3D" id="2.40.50.40">
    <property type="match status" value="1"/>
</dbReference>
<dbReference type="EMBL" id="SSTD01002692">
    <property type="protein sequence ID" value="TYK27530.1"/>
    <property type="molecule type" value="Genomic_DNA"/>
</dbReference>
<comment type="caution">
    <text evidence="2">The sequence shown here is derived from an EMBL/GenBank/DDBJ whole genome shotgun (WGS) entry which is preliminary data.</text>
</comment>
<evidence type="ECO:0000313" key="4">
    <source>
        <dbReference type="Proteomes" id="UP000321393"/>
    </source>
</evidence>
<dbReference type="Proteomes" id="UP000321947">
    <property type="component" value="Unassembled WGS sequence"/>
</dbReference>